<reference evidence="1" key="1">
    <citation type="submission" date="2021-02" db="EMBL/GenBank/DDBJ databases">
        <authorList>
            <person name="Dougan E. K."/>
            <person name="Rhodes N."/>
            <person name="Thang M."/>
            <person name="Chan C."/>
        </authorList>
    </citation>
    <scope>NUCLEOTIDE SEQUENCE</scope>
</reference>
<dbReference type="Proteomes" id="UP000654075">
    <property type="component" value="Unassembled WGS sequence"/>
</dbReference>
<gene>
    <name evidence="1" type="ORF">PGLA1383_LOCUS14298</name>
</gene>
<organism evidence="1 2">
    <name type="scientific">Polarella glacialis</name>
    <name type="common">Dinoflagellate</name>
    <dbReference type="NCBI Taxonomy" id="89957"/>
    <lineage>
        <taxon>Eukaryota</taxon>
        <taxon>Sar</taxon>
        <taxon>Alveolata</taxon>
        <taxon>Dinophyceae</taxon>
        <taxon>Suessiales</taxon>
        <taxon>Suessiaceae</taxon>
        <taxon>Polarella</taxon>
    </lineage>
</organism>
<dbReference type="AlphaFoldDB" id="A0A813E5U5"/>
<dbReference type="EMBL" id="CAJNNV010008132">
    <property type="protein sequence ID" value="CAE8595806.1"/>
    <property type="molecule type" value="Genomic_DNA"/>
</dbReference>
<sequence length="182" mass="20427">MATADESIDTLRLAADLGAEEPAKALQPETTERRIAWSLESSEHVPASSSSAAPEVLEEESCDHYSWNQIDRAGGRNRTFFRHPLHLPPSLADSLSDRRRFVCATHVMAPLFREGEGRCSADWRFCSTVSWNALASGCMQRCSPERSSYCLQRSANRKHRSVRTMSCRMLLMTLGGTRRHIS</sequence>
<evidence type="ECO:0000313" key="2">
    <source>
        <dbReference type="Proteomes" id="UP000654075"/>
    </source>
</evidence>
<name>A0A813E5U5_POLGL</name>
<feature type="non-terminal residue" evidence="1">
    <location>
        <position position="1"/>
    </location>
</feature>
<protein>
    <submittedName>
        <fullName evidence="1">Uncharacterized protein</fullName>
    </submittedName>
</protein>
<comment type="caution">
    <text evidence="1">The sequence shown here is derived from an EMBL/GenBank/DDBJ whole genome shotgun (WGS) entry which is preliminary data.</text>
</comment>
<evidence type="ECO:0000313" key="1">
    <source>
        <dbReference type="EMBL" id="CAE8595806.1"/>
    </source>
</evidence>
<accession>A0A813E5U5</accession>
<proteinExistence type="predicted"/>
<keyword evidence="2" id="KW-1185">Reference proteome</keyword>